<dbReference type="EMBL" id="BMAU01021191">
    <property type="protein sequence ID" value="GFX96379.1"/>
    <property type="molecule type" value="Genomic_DNA"/>
</dbReference>
<comment type="caution">
    <text evidence="1">The sequence shown here is derived from an EMBL/GenBank/DDBJ whole genome shotgun (WGS) entry which is preliminary data.</text>
</comment>
<keyword evidence="2" id="KW-1185">Reference proteome</keyword>
<organism evidence="1 2">
    <name type="scientific">Trichonephila clavipes</name>
    <name type="common">Golden silk orbweaver</name>
    <name type="synonym">Nephila clavipes</name>
    <dbReference type="NCBI Taxonomy" id="2585209"/>
    <lineage>
        <taxon>Eukaryota</taxon>
        <taxon>Metazoa</taxon>
        <taxon>Ecdysozoa</taxon>
        <taxon>Arthropoda</taxon>
        <taxon>Chelicerata</taxon>
        <taxon>Arachnida</taxon>
        <taxon>Araneae</taxon>
        <taxon>Araneomorphae</taxon>
        <taxon>Entelegynae</taxon>
        <taxon>Araneoidea</taxon>
        <taxon>Nephilidae</taxon>
        <taxon>Trichonephila</taxon>
    </lineage>
</organism>
<sequence length="124" mass="13985">MASGHSLPQINLSVRGGTEGGSHKFAYAIRTAVNETTGKTSAELLLGRKLITPFQKLVMVSDGIDFAVGGIERLFEEARRNTKAKHEKWVKYYDRRRRDVQIKVNDWILIKTHPFSSAIKKMVA</sequence>
<protein>
    <submittedName>
        <fullName evidence="1">Uncharacterized protein</fullName>
    </submittedName>
</protein>
<dbReference type="AlphaFoldDB" id="A0A8X6RPI5"/>
<accession>A0A8X6RPI5</accession>
<reference evidence="1" key="1">
    <citation type="submission" date="2020-08" db="EMBL/GenBank/DDBJ databases">
        <title>Multicomponent nature underlies the extraordinary mechanical properties of spider dragline silk.</title>
        <authorList>
            <person name="Kono N."/>
            <person name="Nakamura H."/>
            <person name="Mori M."/>
            <person name="Yoshida Y."/>
            <person name="Ohtoshi R."/>
            <person name="Malay A.D."/>
            <person name="Moran D.A.P."/>
            <person name="Tomita M."/>
            <person name="Numata K."/>
            <person name="Arakawa K."/>
        </authorList>
    </citation>
    <scope>NUCLEOTIDE SEQUENCE</scope>
</reference>
<dbReference type="Proteomes" id="UP000887159">
    <property type="component" value="Unassembled WGS sequence"/>
</dbReference>
<name>A0A8X6RPI5_TRICX</name>
<evidence type="ECO:0000313" key="1">
    <source>
        <dbReference type="EMBL" id="GFX96379.1"/>
    </source>
</evidence>
<evidence type="ECO:0000313" key="2">
    <source>
        <dbReference type="Proteomes" id="UP000887159"/>
    </source>
</evidence>
<gene>
    <name evidence="1" type="primary">NCL1_55924</name>
    <name evidence="1" type="ORF">TNCV_2054981</name>
</gene>
<proteinExistence type="predicted"/>